<evidence type="ECO:0000313" key="2">
    <source>
        <dbReference type="Proteomes" id="UP000887116"/>
    </source>
</evidence>
<protein>
    <submittedName>
        <fullName evidence="1">Uncharacterized protein</fullName>
    </submittedName>
</protein>
<organism evidence="1 2">
    <name type="scientific">Trichonephila clavata</name>
    <name type="common">Joro spider</name>
    <name type="synonym">Nephila clavata</name>
    <dbReference type="NCBI Taxonomy" id="2740835"/>
    <lineage>
        <taxon>Eukaryota</taxon>
        <taxon>Metazoa</taxon>
        <taxon>Ecdysozoa</taxon>
        <taxon>Arthropoda</taxon>
        <taxon>Chelicerata</taxon>
        <taxon>Arachnida</taxon>
        <taxon>Araneae</taxon>
        <taxon>Araneomorphae</taxon>
        <taxon>Entelegynae</taxon>
        <taxon>Araneoidea</taxon>
        <taxon>Nephilidae</taxon>
        <taxon>Trichonephila</taxon>
    </lineage>
</organism>
<reference evidence="1" key="1">
    <citation type="submission" date="2020-07" db="EMBL/GenBank/DDBJ databases">
        <title>Multicomponent nature underlies the extraordinary mechanical properties of spider dragline silk.</title>
        <authorList>
            <person name="Kono N."/>
            <person name="Nakamura H."/>
            <person name="Mori M."/>
            <person name="Yoshida Y."/>
            <person name="Ohtoshi R."/>
            <person name="Malay A.D."/>
            <person name="Moran D.A.P."/>
            <person name="Tomita M."/>
            <person name="Numata K."/>
            <person name="Arakawa K."/>
        </authorList>
    </citation>
    <scope>NUCLEOTIDE SEQUENCE</scope>
</reference>
<dbReference type="AlphaFoldDB" id="A0A8X6F1S9"/>
<accession>A0A8X6F1S9</accession>
<evidence type="ECO:0000313" key="1">
    <source>
        <dbReference type="EMBL" id="GFQ68648.1"/>
    </source>
</evidence>
<gene>
    <name evidence="1" type="ORF">TNCT_219631</name>
</gene>
<comment type="caution">
    <text evidence="1">The sequence shown here is derived from an EMBL/GenBank/DDBJ whole genome shotgun (WGS) entry which is preliminary data.</text>
</comment>
<keyword evidence="2" id="KW-1185">Reference proteome</keyword>
<dbReference type="Proteomes" id="UP000887116">
    <property type="component" value="Unassembled WGS sequence"/>
</dbReference>
<name>A0A8X6F1S9_TRICU</name>
<proteinExistence type="predicted"/>
<dbReference type="EMBL" id="BMAO01010663">
    <property type="protein sequence ID" value="GFQ68648.1"/>
    <property type="molecule type" value="Genomic_DNA"/>
</dbReference>
<sequence length="110" mass="12540">MVSFSLTSSNEQGWFRTRTLVSLTIQNKLQSRRRRFGSSVRRSTGNPTAIGSGFFKLCFIVVALSRCHSKSNNLTGYIKKHFGTLKEKDSLSWSQMNLEKKRSNYISICP</sequence>